<name>A0AA49GJ05_9BACT</name>
<feature type="domain" description="Gp5/Type VI secretion system Vgr protein OB-fold" evidence="1">
    <location>
        <begin position="365"/>
        <end position="443"/>
    </location>
</feature>
<dbReference type="AlphaFoldDB" id="A0AA49GJ05"/>
<dbReference type="Pfam" id="PF05954">
    <property type="entry name" value="Phage_GPD"/>
    <property type="match status" value="1"/>
</dbReference>
<dbReference type="SUPFAM" id="SSF69349">
    <property type="entry name" value="Phage fibre proteins"/>
    <property type="match status" value="1"/>
</dbReference>
<proteinExistence type="predicted"/>
<protein>
    <submittedName>
        <fullName evidence="2">Phage baseplate assembly protein V</fullName>
    </submittedName>
</protein>
<dbReference type="Gene3D" id="2.40.50.230">
    <property type="entry name" value="Gp5 N-terminal domain"/>
    <property type="match status" value="1"/>
</dbReference>
<dbReference type="Gene3D" id="3.55.50.10">
    <property type="entry name" value="Baseplate protein-like domains"/>
    <property type="match status" value="1"/>
</dbReference>
<evidence type="ECO:0000259" key="1">
    <source>
        <dbReference type="Pfam" id="PF04717"/>
    </source>
</evidence>
<accession>A0AA49GJ05</accession>
<sequence length="625" mass="68371">MAQQVKLQITIAGETVSPFSGLSISQDVHQHHRFEIALPADAFRDTGKAILEQSKKYIGQECHIRFAPDLFRKDKPENEFIGLVTEVRLSRLSNGERSIVLQGFSPTILMEGNLQNRTYTELNLASIAESTLDSIPHSLSTKIQPTFSQTLPYVAQYAESNYKFLQRMAARYGEWCFYDGTELIFGSLPRDKKVELPLVKDLYNLEFSFKLLPVNFKTYAYNYEENTVFESQASSSSVDSLDEYGKFALEESDKLFSQEPSYATTYPVAQQQDLDTIVGSQKTDAANNLVMMTGTSDNPYLNVGTIINITGEAANEQDFGEFIIISLSHSINSTYSYQNSFTAVPTEIQSPPSSVIQQPYCETQVAMVTDTNDPQALGRVKVRFPWQETSSTTPWVRVAQAYGGQGDQGEHHGFYFIPEIGTEVMVGFEHNNPDLPFVMGSVYNGNSSPSAWADASNFMKVIKTRSGNQVHLIDEDGKEKIRIFHKNDDDSQNEICLEMEGEGKITIKTKGKLDISARSINIRADENIDITAGQDHTLNVGNNMTTDVGSELKENANSIAVSAAQSLGMNAGMDATLDGGNNVSISGGTGVSVEGGASAKVKGGANLSLEGGAVAALKGGVVKIN</sequence>
<organism evidence="2">
    <name type="scientific">Roseihalotalea indica</name>
    <dbReference type="NCBI Taxonomy" id="2867963"/>
    <lineage>
        <taxon>Bacteria</taxon>
        <taxon>Pseudomonadati</taxon>
        <taxon>Bacteroidota</taxon>
        <taxon>Cytophagia</taxon>
        <taxon>Cytophagales</taxon>
        <taxon>Catalimonadaceae</taxon>
        <taxon>Roseihalotalea</taxon>
    </lineage>
</organism>
<dbReference type="SUPFAM" id="SSF69255">
    <property type="entry name" value="gp5 N-terminal domain-like"/>
    <property type="match status" value="1"/>
</dbReference>
<dbReference type="EMBL" id="CP120682">
    <property type="protein sequence ID" value="WKN35102.1"/>
    <property type="molecule type" value="Genomic_DNA"/>
</dbReference>
<evidence type="ECO:0000313" key="2">
    <source>
        <dbReference type="EMBL" id="WKN35102.1"/>
    </source>
</evidence>
<dbReference type="InterPro" id="IPR006531">
    <property type="entry name" value="Gp5/Vgr_OB"/>
</dbReference>
<dbReference type="SUPFAM" id="SSF69279">
    <property type="entry name" value="Phage tail proteins"/>
    <property type="match status" value="1"/>
</dbReference>
<gene>
    <name evidence="2" type="ORF">K4G66_22250</name>
</gene>
<reference evidence="2" key="1">
    <citation type="journal article" date="2023" name="Comput. Struct. Biotechnol. J.">
        <title>Discovery of a novel marine Bacteroidetes with a rich repertoire of carbohydrate-active enzymes.</title>
        <authorList>
            <person name="Chen B."/>
            <person name="Liu G."/>
            <person name="Chen Q."/>
            <person name="Wang H."/>
            <person name="Liu L."/>
            <person name="Tang K."/>
        </authorList>
    </citation>
    <scope>NUCLEOTIDE SEQUENCE</scope>
    <source>
        <strain evidence="2">TK19036</strain>
    </source>
</reference>
<reference evidence="2" key="2">
    <citation type="journal article" date="2024" name="Antonie Van Leeuwenhoek">
        <title>Roseihalotalea indica gen. nov., sp. nov., a halophilic Bacteroidetes from mesopelagic Southwest Indian Ocean with higher carbohydrate metabolic potential.</title>
        <authorList>
            <person name="Chen B."/>
            <person name="Zhang M."/>
            <person name="Lin D."/>
            <person name="Ye J."/>
            <person name="Tang K."/>
        </authorList>
    </citation>
    <scope>NUCLEOTIDE SEQUENCE</scope>
    <source>
        <strain evidence="2">TK19036</strain>
    </source>
</reference>
<dbReference type="Pfam" id="PF04717">
    <property type="entry name" value="Phage_base_V"/>
    <property type="match status" value="1"/>
</dbReference>
<dbReference type="InterPro" id="IPR037026">
    <property type="entry name" value="Vgr_OB-fold_dom_sf"/>
</dbReference>